<evidence type="ECO:0000256" key="1">
    <source>
        <dbReference type="SAM" id="MobiDB-lite"/>
    </source>
</evidence>
<evidence type="ECO:0008006" key="4">
    <source>
        <dbReference type="Google" id="ProtNLM"/>
    </source>
</evidence>
<proteinExistence type="predicted"/>
<dbReference type="EnsemblPlants" id="OMERI11G05940.1">
    <property type="protein sequence ID" value="OMERI11G05940.1"/>
    <property type="gene ID" value="OMERI11G05940"/>
</dbReference>
<name>A0A0E0F3S5_9ORYZ</name>
<feature type="region of interest" description="Disordered" evidence="1">
    <location>
        <begin position="1"/>
        <end position="52"/>
    </location>
</feature>
<evidence type="ECO:0000313" key="2">
    <source>
        <dbReference type="EnsemblPlants" id="OMERI11G05940.1"/>
    </source>
</evidence>
<dbReference type="Gramene" id="OMERI11G05940.1">
    <property type="protein sequence ID" value="OMERI11G05940.1"/>
    <property type="gene ID" value="OMERI11G05940"/>
</dbReference>
<protein>
    <recommendedName>
        <fullName evidence="4">DUF834 domain-containing protein</fullName>
    </recommendedName>
</protein>
<dbReference type="Proteomes" id="UP000008021">
    <property type="component" value="Chromosome 11"/>
</dbReference>
<dbReference type="HOGENOM" id="CLU_1206487_0_0_1"/>
<sequence length="230" mass="25278">MAPPMEKRTKPSPPGRPGAREAGQSAECGGSVDAVEDSGGYGAAHGEEDEAITVEEAGGAGGRPEHGGGVEVAEEDGRCCGGGCPHRQIGKPTAGSMWRRGRRRQGIWGFHPLGFCRQIRKRRERRKQSCHAPPPPAMVGSPASSLSSDLASLREMARFTRRRRRLSCYCHRSTRPLLRQRGGMAPSTPMAVRFSSSTTRRDRGMTVERWREKTEARRKKTEKDGEGWEK</sequence>
<feature type="region of interest" description="Disordered" evidence="1">
    <location>
        <begin position="124"/>
        <end position="146"/>
    </location>
</feature>
<feature type="region of interest" description="Disordered" evidence="1">
    <location>
        <begin position="179"/>
        <end position="230"/>
    </location>
</feature>
<dbReference type="AlphaFoldDB" id="A0A0E0F3S5"/>
<keyword evidence="3" id="KW-1185">Reference proteome</keyword>
<organism evidence="2">
    <name type="scientific">Oryza meridionalis</name>
    <dbReference type="NCBI Taxonomy" id="40149"/>
    <lineage>
        <taxon>Eukaryota</taxon>
        <taxon>Viridiplantae</taxon>
        <taxon>Streptophyta</taxon>
        <taxon>Embryophyta</taxon>
        <taxon>Tracheophyta</taxon>
        <taxon>Spermatophyta</taxon>
        <taxon>Magnoliopsida</taxon>
        <taxon>Liliopsida</taxon>
        <taxon>Poales</taxon>
        <taxon>Poaceae</taxon>
        <taxon>BOP clade</taxon>
        <taxon>Oryzoideae</taxon>
        <taxon>Oryzeae</taxon>
        <taxon>Oryzinae</taxon>
        <taxon>Oryza</taxon>
    </lineage>
</organism>
<evidence type="ECO:0000313" key="3">
    <source>
        <dbReference type="Proteomes" id="UP000008021"/>
    </source>
</evidence>
<reference evidence="2" key="2">
    <citation type="submission" date="2018-05" db="EMBL/GenBank/DDBJ databases">
        <title>OmerRS3 (Oryza meridionalis Reference Sequence Version 3).</title>
        <authorList>
            <person name="Zhang J."/>
            <person name="Kudrna D."/>
            <person name="Lee S."/>
            <person name="Talag J."/>
            <person name="Welchert J."/>
            <person name="Wing R.A."/>
        </authorList>
    </citation>
    <scope>NUCLEOTIDE SEQUENCE [LARGE SCALE GENOMIC DNA]</scope>
    <source>
        <strain evidence="2">cv. OR44</strain>
    </source>
</reference>
<accession>A0A0E0F3S5</accession>
<feature type="compositionally biased region" description="Basic and acidic residues" evidence="1">
    <location>
        <begin position="199"/>
        <end position="230"/>
    </location>
</feature>
<reference evidence="2" key="1">
    <citation type="submission" date="2015-04" db="UniProtKB">
        <authorList>
            <consortium name="EnsemblPlants"/>
        </authorList>
    </citation>
    <scope>IDENTIFICATION</scope>
</reference>